<evidence type="ECO:0000313" key="4">
    <source>
        <dbReference type="EMBL" id="ABO17152.1"/>
    </source>
</evidence>
<dbReference type="PANTHER" id="PTHR10302">
    <property type="entry name" value="SINGLE-STRANDED DNA-BINDING PROTEIN"/>
    <property type="match status" value="1"/>
</dbReference>
<dbReference type="CDD" id="cd04496">
    <property type="entry name" value="SSB_OBF"/>
    <property type="match status" value="1"/>
</dbReference>
<dbReference type="HOGENOM" id="CLU_109737_0_0_3"/>
<keyword evidence="1 2" id="KW-0238">DNA-binding</keyword>
<evidence type="ECO:0000256" key="1">
    <source>
        <dbReference type="ARBA" id="ARBA00023125"/>
    </source>
</evidence>
<dbReference type="KEGG" id="pmg:P9301_05291"/>
<dbReference type="AlphaFoldDB" id="A3PBM7"/>
<proteinExistence type="predicted"/>
<dbReference type="InterPro" id="IPR000424">
    <property type="entry name" value="Primosome_PriB/ssb"/>
</dbReference>
<dbReference type="RefSeq" id="WP_011862522.1">
    <property type="nucleotide sequence ID" value="NC_009091.1"/>
</dbReference>
<dbReference type="OrthoDB" id="513679at2"/>
<evidence type="ECO:0000256" key="2">
    <source>
        <dbReference type="PROSITE-ProRule" id="PRU00252"/>
    </source>
</evidence>
<dbReference type="InterPro" id="IPR011344">
    <property type="entry name" value="ssDNA-bd"/>
</dbReference>
<dbReference type="STRING" id="167546.P9301_05291"/>
<dbReference type="SUPFAM" id="SSF50249">
    <property type="entry name" value="Nucleic acid-binding proteins"/>
    <property type="match status" value="1"/>
</dbReference>
<dbReference type="PANTHER" id="PTHR10302:SF27">
    <property type="entry name" value="SINGLE-STRANDED DNA-BINDING PROTEIN"/>
    <property type="match status" value="1"/>
</dbReference>
<evidence type="ECO:0000256" key="3">
    <source>
        <dbReference type="SAM" id="MobiDB-lite"/>
    </source>
</evidence>
<feature type="compositionally biased region" description="Basic and acidic residues" evidence="3">
    <location>
        <begin position="105"/>
        <end position="122"/>
    </location>
</feature>
<dbReference type="eggNOG" id="COG0629">
    <property type="taxonomic scope" value="Bacteria"/>
</dbReference>
<dbReference type="GO" id="GO:0003697">
    <property type="term" value="F:single-stranded DNA binding"/>
    <property type="evidence" value="ECO:0007669"/>
    <property type="project" value="InterPro"/>
</dbReference>
<dbReference type="PROSITE" id="PS50935">
    <property type="entry name" value="SSB"/>
    <property type="match status" value="1"/>
</dbReference>
<dbReference type="EMBL" id="CP000576">
    <property type="protein sequence ID" value="ABO17152.1"/>
    <property type="molecule type" value="Genomic_DNA"/>
</dbReference>
<gene>
    <name evidence="4" type="ordered locus">P9301_05291</name>
</gene>
<dbReference type="Pfam" id="PF00436">
    <property type="entry name" value="SSB"/>
    <property type="match status" value="1"/>
</dbReference>
<keyword evidence="5" id="KW-1185">Reference proteome</keyword>
<sequence length="141" mass="16007">MNHCLIQAVINSAPQMRYTKENQTPIAEMIVNFKGLRSEDPTRDLKIVGWGNIAQEMVNELKEGQNIVIEGRLKMNSVTRKDGTKEKQPELTASKIHQISTVDFSKSDKKENNESFENKESTKNSSWDSSPLVPEVDEIPF</sequence>
<dbReference type="GO" id="GO:0009295">
    <property type="term" value="C:nucleoid"/>
    <property type="evidence" value="ECO:0007669"/>
    <property type="project" value="TreeGrafter"/>
</dbReference>
<evidence type="ECO:0000313" key="5">
    <source>
        <dbReference type="Proteomes" id="UP000001430"/>
    </source>
</evidence>
<accession>A3PBM7</accession>
<feature type="compositionally biased region" description="Polar residues" evidence="3">
    <location>
        <begin position="95"/>
        <end position="104"/>
    </location>
</feature>
<dbReference type="GO" id="GO:0006260">
    <property type="term" value="P:DNA replication"/>
    <property type="evidence" value="ECO:0007669"/>
    <property type="project" value="InterPro"/>
</dbReference>
<feature type="region of interest" description="Disordered" evidence="3">
    <location>
        <begin position="75"/>
        <end position="141"/>
    </location>
</feature>
<dbReference type="InterPro" id="IPR012340">
    <property type="entry name" value="NA-bd_OB-fold"/>
</dbReference>
<organism evidence="4 5">
    <name type="scientific">Prochlorococcus marinus (strain MIT 9301)</name>
    <dbReference type="NCBI Taxonomy" id="167546"/>
    <lineage>
        <taxon>Bacteria</taxon>
        <taxon>Bacillati</taxon>
        <taxon>Cyanobacteriota</taxon>
        <taxon>Cyanophyceae</taxon>
        <taxon>Synechococcales</taxon>
        <taxon>Prochlorococcaceae</taxon>
        <taxon>Prochlorococcus</taxon>
    </lineage>
</organism>
<reference evidence="4 5" key="1">
    <citation type="journal article" date="2007" name="PLoS Genet.">
        <title>Patterns and implications of gene gain and loss in the evolution of Prochlorococcus.</title>
        <authorList>
            <person name="Kettler G.C."/>
            <person name="Martiny A.C."/>
            <person name="Huang K."/>
            <person name="Zucker J."/>
            <person name="Coleman M.L."/>
            <person name="Rodrigue S."/>
            <person name="Chen F."/>
            <person name="Lapidus A."/>
            <person name="Ferriera S."/>
            <person name="Johnson J."/>
            <person name="Steglich C."/>
            <person name="Church G.M."/>
            <person name="Richardson P."/>
            <person name="Chisholm S.W."/>
        </authorList>
    </citation>
    <scope>NUCLEOTIDE SEQUENCE [LARGE SCALE GENOMIC DNA]</scope>
    <source>
        <strain evidence="4 5">MIT 9301</strain>
    </source>
</reference>
<name>A3PBM7_PROM0</name>
<protein>
    <submittedName>
        <fullName evidence="4">Single-stranded DNA-binding protein</fullName>
    </submittedName>
</protein>
<feature type="compositionally biased region" description="Basic and acidic residues" evidence="3">
    <location>
        <begin position="79"/>
        <end position="89"/>
    </location>
</feature>
<dbReference type="Proteomes" id="UP000001430">
    <property type="component" value="Chromosome"/>
</dbReference>
<dbReference type="Gene3D" id="2.40.50.140">
    <property type="entry name" value="Nucleic acid-binding proteins"/>
    <property type="match status" value="1"/>
</dbReference>